<dbReference type="EMBL" id="BLIV01000005">
    <property type="protein sequence ID" value="GFE51188.1"/>
    <property type="molecule type" value="Genomic_DNA"/>
</dbReference>
<evidence type="ECO:0000256" key="1">
    <source>
        <dbReference type="SAM" id="MobiDB-lite"/>
    </source>
</evidence>
<feature type="region of interest" description="Disordered" evidence="1">
    <location>
        <begin position="58"/>
        <end position="77"/>
    </location>
</feature>
<gene>
    <name evidence="2" type="ORF">So717_29410</name>
</gene>
<accession>A0A640VS14</accession>
<reference evidence="2 3" key="1">
    <citation type="submission" date="2019-12" db="EMBL/GenBank/DDBJ databases">
        <title>Roseobacter cerasinus sp. nov., isolated from seawater around aquaculture.</title>
        <authorList>
            <person name="Muramatsu S."/>
            <person name="Takabe Y."/>
            <person name="Mori K."/>
            <person name="Takaichi S."/>
            <person name="Hanada S."/>
        </authorList>
    </citation>
    <scope>NUCLEOTIDE SEQUENCE [LARGE SCALE GENOMIC DNA]</scope>
    <source>
        <strain evidence="2 3">AI77</strain>
    </source>
</reference>
<protein>
    <submittedName>
        <fullName evidence="2">Uncharacterized protein</fullName>
    </submittedName>
</protein>
<organism evidence="2 3">
    <name type="scientific">Roseobacter cerasinus</name>
    <dbReference type="NCBI Taxonomy" id="2602289"/>
    <lineage>
        <taxon>Bacteria</taxon>
        <taxon>Pseudomonadati</taxon>
        <taxon>Pseudomonadota</taxon>
        <taxon>Alphaproteobacteria</taxon>
        <taxon>Rhodobacterales</taxon>
        <taxon>Roseobacteraceae</taxon>
        <taxon>Roseobacter</taxon>
    </lineage>
</organism>
<comment type="caution">
    <text evidence="2">The sequence shown here is derived from an EMBL/GenBank/DDBJ whole genome shotgun (WGS) entry which is preliminary data.</text>
</comment>
<dbReference type="Proteomes" id="UP000436522">
    <property type="component" value="Unassembled WGS sequence"/>
</dbReference>
<name>A0A640VS14_9RHOB</name>
<sequence>MLLSSTFSTVNLSLFSRVESNQGQAAKITQILAQSETGKASPEATASAYTVASSHQTEMEGVYPDPKISPAKASEASPATLRTMSALDSIRQNEFREIEASYQRAVENEIGKTLRPGERLTLEDSQSLSTDLRRTESKVNLLRLKLDIASGNIGQGQSIEVDWGDQTPPGLVTGPNASADAIAEFRTLQVQSVINMSQDGTLDRLAGETGGNINAVTGSIPSLTADELASMKSDFFQEQMKKG</sequence>
<dbReference type="AlphaFoldDB" id="A0A640VS14"/>
<proteinExistence type="predicted"/>
<keyword evidence="3" id="KW-1185">Reference proteome</keyword>
<evidence type="ECO:0000313" key="2">
    <source>
        <dbReference type="EMBL" id="GFE51188.1"/>
    </source>
</evidence>
<evidence type="ECO:0000313" key="3">
    <source>
        <dbReference type="Proteomes" id="UP000436522"/>
    </source>
</evidence>